<dbReference type="Pfam" id="PF02290">
    <property type="entry name" value="SRP14"/>
    <property type="match status" value="1"/>
</dbReference>
<accession>A0AAD9FPY4</accession>
<evidence type="ECO:0000256" key="7">
    <source>
        <dbReference type="RuleBase" id="RU368100"/>
    </source>
</evidence>
<dbReference type="GO" id="GO:0006614">
    <property type="term" value="P:SRP-dependent cotranslational protein targeting to membrane"/>
    <property type="evidence" value="ECO:0007669"/>
    <property type="project" value="UniProtKB-UniRule"/>
</dbReference>
<evidence type="ECO:0000256" key="6">
    <source>
        <dbReference type="ARBA" id="ARBA00023274"/>
    </source>
</evidence>
<comment type="subunit">
    <text evidence="7">Component of a fungal signal recognition particle (SRP) complex that consists of a 7SL RNA molecule (scR1) and at least six protein subunits: SRP72, SRP68, SRP54, SEC65, SRP21 and SRP14.</text>
</comment>
<evidence type="ECO:0000256" key="3">
    <source>
        <dbReference type="ARBA" id="ARBA00022490"/>
    </source>
</evidence>
<sequence length="168" mass="19101">MPQELISPEQFLERLTTAFADPSSSGSIWLSHKRYTYEDGDVAMDEQTDGEGGKEHDVLIRCTKGDTKFSSRIPSSRLVEFHSKYGSLLKASLAPHMRKRDKKKEKARAEAAANKKREAYLDVEITGKKRGAGHRQRQRKVQAQKKKEAERERIEAREAKAKEGTVSR</sequence>
<dbReference type="GO" id="GO:0008312">
    <property type="term" value="F:7S RNA binding"/>
    <property type="evidence" value="ECO:0007669"/>
    <property type="project" value="UniProtKB-UniRule"/>
</dbReference>
<evidence type="ECO:0000256" key="1">
    <source>
        <dbReference type="ARBA" id="ARBA00004496"/>
    </source>
</evidence>
<dbReference type="GO" id="GO:0030942">
    <property type="term" value="F:endoplasmic reticulum signal peptide binding"/>
    <property type="evidence" value="ECO:0007669"/>
    <property type="project" value="UniProtKB-UniRule"/>
</dbReference>
<evidence type="ECO:0000256" key="5">
    <source>
        <dbReference type="ARBA" id="ARBA00023135"/>
    </source>
</evidence>
<organism evidence="9 10">
    <name type="scientific">Papiliotrema laurentii</name>
    <name type="common">Cryptococcus laurentii</name>
    <dbReference type="NCBI Taxonomy" id="5418"/>
    <lineage>
        <taxon>Eukaryota</taxon>
        <taxon>Fungi</taxon>
        <taxon>Dikarya</taxon>
        <taxon>Basidiomycota</taxon>
        <taxon>Agaricomycotina</taxon>
        <taxon>Tremellomycetes</taxon>
        <taxon>Tremellales</taxon>
        <taxon>Rhynchogastremaceae</taxon>
        <taxon>Papiliotrema</taxon>
    </lineage>
</organism>
<comment type="subcellular location">
    <subcellularLocation>
        <location evidence="1 7">Cytoplasm</location>
    </subcellularLocation>
</comment>
<dbReference type="PANTHER" id="PTHR12013">
    <property type="entry name" value="SIGNAL RECOGNITION PARTICLE 14 KD PROTEIN"/>
    <property type="match status" value="1"/>
</dbReference>
<feature type="compositionally biased region" description="Basic residues" evidence="8">
    <location>
        <begin position="96"/>
        <end position="106"/>
    </location>
</feature>
<dbReference type="InterPro" id="IPR009018">
    <property type="entry name" value="Signal_recog_particle_SRP9/14"/>
</dbReference>
<proteinExistence type="inferred from homology"/>
<feature type="compositionally biased region" description="Basic and acidic residues" evidence="8">
    <location>
        <begin position="107"/>
        <end position="120"/>
    </location>
</feature>
<dbReference type="Gene3D" id="3.30.720.10">
    <property type="entry name" value="Signal recognition particle alu RNA binding heterodimer, srp9/1"/>
    <property type="match status" value="1"/>
</dbReference>
<feature type="compositionally biased region" description="Basic and acidic residues" evidence="8">
    <location>
        <begin position="145"/>
        <end position="168"/>
    </location>
</feature>
<feature type="region of interest" description="Disordered" evidence="8">
    <location>
        <begin position="94"/>
        <end position="168"/>
    </location>
</feature>
<dbReference type="SUPFAM" id="SSF54762">
    <property type="entry name" value="Signal recognition particle alu RNA binding heterodimer, SRP9/14"/>
    <property type="match status" value="1"/>
</dbReference>
<name>A0AAD9FPY4_PAPLA</name>
<evidence type="ECO:0000313" key="10">
    <source>
        <dbReference type="Proteomes" id="UP001182556"/>
    </source>
</evidence>
<protein>
    <recommendedName>
        <fullName evidence="7">Signal recognition particle subunit SRP14</fullName>
    </recommendedName>
    <alternativeName>
        <fullName evidence="7">Signal recognition particle 14 kDa protein</fullName>
    </alternativeName>
</protein>
<dbReference type="Proteomes" id="UP001182556">
    <property type="component" value="Unassembled WGS sequence"/>
</dbReference>
<comment type="caution">
    <text evidence="9">The sequence shown here is derived from an EMBL/GenBank/DDBJ whole genome shotgun (WGS) entry which is preliminary data.</text>
</comment>
<dbReference type="EMBL" id="JAODAN010000006">
    <property type="protein sequence ID" value="KAK1923473.1"/>
    <property type="molecule type" value="Genomic_DNA"/>
</dbReference>
<comment type="similarity">
    <text evidence="2 7">Belongs to the SRP14 family.</text>
</comment>
<reference evidence="9" key="1">
    <citation type="submission" date="2023-02" db="EMBL/GenBank/DDBJ databases">
        <title>Identification and recombinant expression of a fungal hydrolase from Papiliotrema laurentii that hydrolyzes apple cutin and clears colloidal polyester polyurethane.</title>
        <authorList>
            <consortium name="DOE Joint Genome Institute"/>
            <person name="Roman V.A."/>
            <person name="Bojanowski C."/>
            <person name="Crable B.R."/>
            <person name="Wagner D.N."/>
            <person name="Hung C.S."/>
            <person name="Nadeau L.J."/>
            <person name="Schratz L."/>
            <person name="Haridas S."/>
            <person name="Pangilinan J."/>
            <person name="Lipzen A."/>
            <person name="Na H."/>
            <person name="Yan M."/>
            <person name="Ng V."/>
            <person name="Grigoriev I.V."/>
            <person name="Spatafora J.W."/>
            <person name="Barlow D."/>
            <person name="Biffinger J."/>
            <person name="Kelley-Loughnane N."/>
            <person name="Varaljay V.A."/>
            <person name="Crookes-Goodson W.J."/>
        </authorList>
    </citation>
    <scope>NUCLEOTIDE SEQUENCE</scope>
    <source>
        <strain evidence="9">5307AH</strain>
    </source>
</reference>
<gene>
    <name evidence="9" type="ORF">DB88DRAFT_491367</name>
</gene>
<dbReference type="GO" id="GO:0005786">
    <property type="term" value="C:signal recognition particle, endoplasmic reticulum targeting"/>
    <property type="evidence" value="ECO:0007669"/>
    <property type="project" value="UniProtKB-UniRule"/>
</dbReference>
<keyword evidence="10" id="KW-1185">Reference proteome</keyword>
<evidence type="ECO:0000256" key="8">
    <source>
        <dbReference type="SAM" id="MobiDB-lite"/>
    </source>
</evidence>
<keyword evidence="3 7" id="KW-0963">Cytoplasm</keyword>
<dbReference type="AlphaFoldDB" id="A0AAD9FPY4"/>
<dbReference type="InterPro" id="IPR003210">
    <property type="entry name" value="Signal_recog_particle_SRP14"/>
</dbReference>
<evidence type="ECO:0000256" key="4">
    <source>
        <dbReference type="ARBA" id="ARBA00022884"/>
    </source>
</evidence>
<feature type="compositionally biased region" description="Basic residues" evidence="8">
    <location>
        <begin position="128"/>
        <end position="144"/>
    </location>
</feature>
<keyword evidence="6 7" id="KW-0687">Ribonucleoprotein</keyword>
<keyword evidence="5 7" id="KW-0733">Signal recognition particle</keyword>
<evidence type="ECO:0000313" key="9">
    <source>
        <dbReference type="EMBL" id="KAK1923473.1"/>
    </source>
</evidence>
<comment type="function">
    <text evidence="7">Component of the signal recognition particle (SRP) complex, a ribonucleoprotein complex that mediates the cotranslational targeting of secretory and membrane proteins to the endoplasmic reticulum (ER).</text>
</comment>
<evidence type="ECO:0000256" key="2">
    <source>
        <dbReference type="ARBA" id="ARBA00010349"/>
    </source>
</evidence>
<keyword evidence="4 7" id="KW-0694">RNA-binding</keyword>